<name>D1B2Z0_SULD5</name>
<evidence type="ECO:0000256" key="3">
    <source>
        <dbReference type="SAM" id="Phobius"/>
    </source>
</evidence>
<dbReference type="InterPro" id="IPR036097">
    <property type="entry name" value="HisK_dim/P_sf"/>
</dbReference>
<dbReference type="OrthoDB" id="5348173at2"/>
<dbReference type="InterPro" id="IPR005467">
    <property type="entry name" value="His_kinase_dom"/>
</dbReference>
<dbReference type="Pfam" id="PF02518">
    <property type="entry name" value="HATPase_c"/>
    <property type="match status" value="1"/>
</dbReference>
<sequence length="669" mass="77478">MNMKHYLFKNIKMILLFSIGFFILIIANYWMNLSILKSTIYDLQIQSMKDVSNHLNEWLETKMSSLYLARDFVSKLHPDENEKRIHEILTNSSKLAGFATLFMQDAYSPTLLPLEQGSLCHAPNTFFYHEKTLLDNTLTLHFNSCHKAMSLVMCTPLYMRNTPTRMLCGTLPLEYIQAEMESISLPYDGKAFLINQNKRILVHSDTNNFFKLFPCELDKNSCHLVETSKCLEKYIFSYAPIKLLDGYLITQLDKKKVYEKVDMQLFINIFIYTVSLLLFILLNLLYNTLVYKNVEQLSSAKALIQNFIDHNEKGILIADANQNITYYNQRFLELLRVSNFESKTNYLSTQHPLYQNLPPWVQSCMEKMIQATIQKQKTWKNAFSFSYNNELLHFFCIMSPLKDGEGTYKGIIVILDDVTEKTKEKQQKKEQEDILFQQAKMADLGQMIGAISHQWRQPLNAISILLGNLLQFKSMKCLSDAIFEENLQRAISNTHYLSTTIDTFKNFYLPEQKIQTFDLKIALDETLFIIEPHFKNSSIFIDVITKKETYPCQTYKNELQQIIANLLFNAKEALLESTTKKEFTIKIILEETETEYRIKVEDNGPGIHTSMRTLLFKPFKSTKGSKGTGNGLYLSQLIATQKLAGTLSLLSYQNPTTFLLSFPKYQGAI</sequence>
<dbReference type="STRING" id="525898.Sdel_1442"/>
<reference evidence="6" key="1">
    <citation type="submission" date="2009-11" db="EMBL/GenBank/DDBJ databases">
        <title>The complete genome of Sulfurospirillum deleyianum DSM 6946.</title>
        <authorList>
            <consortium name="US DOE Joint Genome Institute (JGI-PGF)"/>
            <person name="Lucas S."/>
            <person name="Copeland A."/>
            <person name="Lapidus A."/>
            <person name="Glavina del Rio T."/>
            <person name="Dalin E."/>
            <person name="Tice H."/>
            <person name="Bruce D."/>
            <person name="Goodwin L."/>
            <person name="Pitluck S."/>
            <person name="Kyrpides N."/>
            <person name="Mavromatis K."/>
            <person name="Ivanova N."/>
            <person name="Ovchinnikova G."/>
            <person name="Munk A.C."/>
            <person name="Lu M."/>
            <person name="Brettin T."/>
            <person name="Detter J.C."/>
            <person name="Han C."/>
            <person name="Tapia R."/>
            <person name="Larimer F."/>
            <person name="Land M."/>
            <person name="Hauser L."/>
            <person name="Markowitz V."/>
            <person name="Cheng J.F."/>
            <person name="Hugenholtz P."/>
            <person name="Woyke T."/>
            <person name="Wu D."/>
            <person name="Aumann P."/>
            <person name="Schneider S."/>
            <person name="Lang E."/>
            <person name="Spring S."/>
            <person name="Klenk H.P."/>
            <person name="Eisen J.A."/>
        </authorList>
    </citation>
    <scope>NUCLEOTIDE SEQUENCE [LARGE SCALE GENOMIC DNA]</scope>
    <source>
        <strain evidence="6">ATCC 51133 / DSM 6946 / 5175</strain>
    </source>
</reference>
<feature type="transmembrane region" description="Helical" evidence="3">
    <location>
        <begin position="12"/>
        <end position="31"/>
    </location>
</feature>
<dbReference type="InterPro" id="IPR003594">
    <property type="entry name" value="HATPase_dom"/>
</dbReference>
<dbReference type="KEGG" id="sdl:Sdel_1442"/>
<dbReference type="InterPro" id="IPR036890">
    <property type="entry name" value="HATPase_C_sf"/>
</dbReference>
<reference evidence="5 6" key="2">
    <citation type="journal article" date="2010" name="Stand. Genomic Sci.">
        <title>Complete genome sequence of Sulfurospirillum deleyianum type strain (5175).</title>
        <authorList>
            <person name="Sikorski J."/>
            <person name="Lapidus A."/>
            <person name="Copeland A."/>
            <person name="Glavina Del Rio T."/>
            <person name="Nolan M."/>
            <person name="Lucas S."/>
            <person name="Chen F."/>
            <person name="Tice H."/>
            <person name="Cheng J.F."/>
            <person name="Saunders E."/>
            <person name="Bruce D."/>
            <person name="Goodwin L."/>
            <person name="Pitluck S."/>
            <person name="Ovchinnikova G."/>
            <person name="Pati A."/>
            <person name="Ivanova N."/>
            <person name="Mavromatis K."/>
            <person name="Chen A."/>
            <person name="Palaniappan K."/>
            <person name="Chain P."/>
            <person name="Land M."/>
            <person name="Hauser L."/>
            <person name="Chang Y.J."/>
            <person name="Jeffries C.D."/>
            <person name="Brettin T."/>
            <person name="Detter J.C."/>
            <person name="Han C."/>
            <person name="Rohde M."/>
            <person name="Lang E."/>
            <person name="Spring S."/>
            <person name="Goker M."/>
            <person name="Bristow J."/>
            <person name="Eisen J.A."/>
            <person name="Markowitz V."/>
            <person name="Hugenholtz P."/>
            <person name="Kyrpides N.C."/>
            <person name="Klenk H.P."/>
        </authorList>
    </citation>
    <scope>NUCLEOTIDE SEQUENCE [LARGE SCALE GENOMIC DNA]</scope>
    <source>
        <strain evidence="6">ATCC 51133 / DSM 6946 / 5175</strain>
    </source>
</reference>
<dbReference type="InterPro" id="IPR035965">
    <property type="entry name" value="PAS-like_dom_sf"/>
</dbReference>
<dbReference type="EMBL" id="CP001816">
    <property type="protein sequence ID" value="ACZ12460.1"/>
    <property type="molecule type" value="Genomic_DNA"/>
</dbReference>
<dbReference type="Gene3D" id="3.30.450.20">
    <property type="entry name" value="PAS domain"/>
    <property type="match status" value="2"/>
</dbReference>
<comment type="catalytic activity">
    <reaction evidence="1">
        <text>ATP + protein L-histidine = ADP + protein N-phospho-L-histidine.</text>
        <dbReference type="EC" id="2.7.13.3"/>
    </reaction>
</comment>
<evidence type="ECO:0000313" key="6">
    <source>
        <dbReference type="Proteomes" id="UP000002222"/>
    </source>
</evidence>
<dbReference type="PANTHER" id="PTHR43065">
    <property type="entry name" value="SENSOR HISTIDINE KINASE"/>
    <property type="match status" value="1"/>
</dbReference>
<proteinExistence type="predicted"/>
<dbReference type="SUPFAM" id="SSF47384">
    <property type="entry name" value="Homodimeric domain of signal transducing histidine kinase"/>
    <property type="match status" value="1"/>
</dbReference>
<organism evidence="5 6">
    <name type="scientific">Sulfurospirillum deleyianum (strain ATCC 51133 / DSM 6946 / 5175)</name>
    <dbReference type="NCBI Taxonomy" id="525898"/>
    <lineage>
        <taxon>Bacteria</taxon>
        <taxon>Pseudomonadati</taxon>
        <taxon>Campylobacterota</taxon>
        <taxon>Epsilonproteobacteria</taxon>
        <taxon>Campylobacterales</taxon>
        <taxon>Sulfurospirillaceae</taxon>
        <taxon>Sulfurospirillum</taxon>
    </lineage>
</organism>
<dbReference type="InterPro" id="IPR003661">
    <property type="entry name" value="HisK_dim/P_dom"/>
</dbReference>
<keyword evidence="3" id="KW-0812">Transmembrane</keyword>
<keyword evidence="3" id="KW-1133">Transmembrane helix</keyword>
<dbReference type="EC" id="2.7.13.3" evidence="2"/>
<evidence type="ECO:0000256" key="1">
    <source>
        <dbReference type="ARBA" id="ARBA00000085"/>
    </source>
</evidence>
<dbReference type="Gene3D" id="1.10.287.130">
    <property type="match status" value="1"/>
</dbReference>
<dbReference type="AlphaFoldDB" id="D1B2Z0"/>
<dbReference type="PROSITE" id="PS50109">
    <property type="entry name" value="HIS_KIN"/>
    <property type="match status" value="1"/>
</dbReference>
<evidence type="ECO:0000256" key="2">
    <source>
        <dbReference type="ARBA" id="ARBA00012438"/>
    </source>
</evidence>
<dbReference type="CDD" id="cd00082">
    <property type="entry name" value="HisKA"/>
    <property type="match status" value="1"/>
</dbReference>
<dbReference type="CDD" id="cd00130">
    <property type="entry name" value="PAS"/>
    <property type="match status" value="1"/>
</dbReference>
<keyword evidence="6" id="KW-1185">Reference proteome</keyword>
<accession>D1B2Z0</accession>
<keyword evidence="3" id="KW-0472">Membrane</keyword>
<gene>
    <name evidence="5" type="ordered locus">Sdel_1442</name>
</gene>
<dbReference type="SMART" id="SM00387">
    <property type="entry name" value="HATPase_c"/>
    <property type="match status" value="1"/>
</dbReference>
<dbReference type="eggNOG" id="COG3829">
    <property type="taxonomic scope" value="Bacteria"/>
</dbReference>
<dbReference type="SUPFAM" id="SSF55785">
    <property type="entry name" value="PYP-like sensor domain (PAS domain)"/>
    <property type="match status" value="1"/>
</dbReference>
<dbReference type="Pfam" id="PF13426">
    <property type="entry name" value="PAS_9"/>
    <property type="match status" value="1"/>
</dbReference>
<evidence type="ECO:0000259" key="4">
    <source>
        <dbReference type="PROSITE" id="PS50109"/>
    </source>
</evidence>
<dbReference type="HOGENOM" id="CLU_504978_0_0_7"/>
<dbReference type="PANTHER" id="PTHR43065:SF42">
    <property type="entry name" value="TWO-COMPONENT SENSOR PPRA"/>
    <property type="match status" value="1"/>
</dbReference>
<dbReference type="Proteomes" id="UP000002222">
    <property type="component" value="Chromosome"/>
</dbReference>
<dbReference type="InterPro" id="IPR000014">
    <property type="entry name" value="PAS"/>
</dbReference>
<dbReference type="SUPFAM" id="SSF55874">
    <property type="entry name" value="ATPase domain of HSP90 chaperone/DNA topoisomerase II/histidine kinase"/>
    <property type="match status" value="1"/>
</dbReference>
<dbReference type="GO" id="GO:0000155">
    <property type="term" value="F:phosphorelay sensor kinase activity"/>
    <property type="evidence" value="ECO:0007669"/>
    <property type="project" value="InterPro"/>
</dbReference>
<dbReference type="Gene3D" id="3.30.565.10">
    <property type="entry name" value="Histidine kinase-like ATPase, C-terminal domain"/>
    <property type="match status" value="1"/>
</dbReference>
<evidence type="ECO:0000313" key="5">
    <source>
        <dbReference type="EMBL" id="ACZ12460.1"/>
    </source>
</evidence>
<dbReference type="eggNOG" id="COG4191">
    <property type="taxonomic scope" value="Bacteria"/>
</dbReference>
<protein>
    <recommendedName>
        <fullName evidence="2">histidine kinase</fullName>
        <ecNumber evidence="2">2.7.13.3</ecNumber>
    </recommendedName>
</protein>
<feature type="domain" description="Histidine kinase" evidence="4">
    <location>
        <begin position="450"/>
        <end position="666"/>
    </location>
</feature>
<feature type="transmembrane region" description="Helical" evidence="3">
    <location>
        <begin position="265"/>
        <end position="286"/>
    </location>
</feature>